<dbReference type="EMBL" id="DVHB01000034">
    <property type="protein sequence ID" value="HIR39060.1"/>
    <property type="molecule type" value="Genomic_DNA"/>
</dbReference>
<proteinExistence type="predicted"/>
<evidence type="ECO:0000259" key="2">
    <source>
        <dbReference type="Pfam" id="PF13240"/>
    </source>
</evidence>
<feature type="domain" description="Zinc-ribbon" evidence="2">
    <location>
        <begin position="2"/>
        <end position="23"/>
    </location>
</feature>
<feature type="transmembrane region" description="Helical" evidence="1">
    <location>
        <begin position="83"/>
        <end position="109"/>
    </location>
</feature>
<evidence type="ECO:0000313" key="4">
    <source>
        <dbReference type="Proteomes" id="UP000824179"/>
    </source>
</evidence>
<dbReference type="InterPro" id="IPR026870">
    <property type="entry name" value="Zinc_ribbon_dom"/>
</dbReference>
<evidence type="ECO:0000256" key="1">
    <source>
        <dbReference type="SAM" id="Phobius"/>
    </source>
</evidence>
<feature type="transmembrane region" description="Helical" evidence="1">
    <location>
        <begin position="43"/>
        <end position="63"/>
    </location>
</feature>
<protein>
    <submittedName>
        <fullName evidence="3">Zinc-ribbon domain-containing protein</fullName>
    </submittedName>
</protein>
<keyword evidence="1" id="KW-0472">Membrane</keyword>
<reference evidence="3" key="1">
    <citation type="submission" date="2020-10" db="EMBL/GenBank/DDBJ databases">
        <authorList>
            <person name="Gilroy R."/>
        </authorList>
    </citation>
    <scope>NUCLEOTIDE SEQUENCE</scope>
    <source>
        <strain evidence="3">ChiW25-3613</strain>
    </source>
</reference>
<organism evidence="3 4">
    <name type="scientific">Candidatus Coproplasma stercoripullorum</name>
    <dbReference type="NCBI Taxonomy" id="2840751"/>
    <lineage>
        <taxon>Bacteria</taxon>
        <taxon>Bacillati</taxon>
        <taxon>Bacillota</taxon>
        <taxon>Clostridia</taxon>
        <taxon>Eubacteriales</taxon>
        <taxon>Candidatus Coproplasma</taxon>
    </lineage>
</organism>
<keyword evidence="1" id="KW-1133">Transmembrane helix</keyword>
<accession>A0A9D1DC04</accession>
<evidence type="ECO:0000313" key="3">
    <source>
        <dbReference type="EMBL" id="HIR39060.1"/>
    </source>
</evidence>
<dbReference type="AlphaFoldDB" id="A0A9D1DC04"/>
<comment type="caution">
    <text evidence="3">The sequence shown here is derived from an EMBL/GenBank/DDBJ whole genome shotgun (WGS) entry which is preliminary data.</text>
</comment>
<dbReference type="Pfam" id="PF13240">
    <property type="entry name" value="Zn_Ribbon_1"/>
    <property type="match status" value="1"/>
</dbReference>
<dbReference type="Proteomes" id="UP000824179">
    <property type="component" value="Unassembled WGS sequence"/>
</dbReference>
<keyword evidence="1" id="KW-0812">Transmembrane</keyword>
<sequence length="112" mass="11891">MYCKNCGQQIDDNAVVCPHCGAPTDNFNKRQTNAPQADDAPSAGFAVLCFFFPIVGLILYLVWKDSMPMRAHSCGKGALISVIVYAAITVLYLIIFIAGGSCAACVALGTQI</sequence>
<gene>
    <name evidence="3" type="ORF">IAB90_01630</name>
</gene>
<reference evidence="3" key="2">
    <citation type="journal article" date="2021" name="PeerJ">
        <title>Extensive microbial diversity within the chicken gut microbiome revealed by metagenomics and culture.</title>
        <authorList>
            <person name="Gilroy R."/>
            <person name="Ravi A."/>
            <person name="Getino M."/>
            <person name="Pursley I."/>
            <person name="Horton D.L."/>
            <person name="Alikhan N.F."/>
            <person name="Baker D."/>
            <person name="Gharbi K."/>
            <person name="Hall N."/>
            <person name="Watson M."/>
            <person name="Adriaenssens E.M."/>
            <person name="Foster-Nyarko E."/>
            <person name="Jarju S."/>
            <person name="Secka A."/>
            <person name="Antonio M."/>
            <person name="Oren A."/>
            <person name="Chaudhuri R.R."/>
            <person name="La Ragione R."/>
            <person name="Hildebrand F."/>
            <person name="Pallen M.J."/>
        </authorList>
    </citation>
    <scope>NUCLEOTIDE SEQUENCE</scope>
    <source>
        <strain evidence="3">ChiW25-3613</strain>
    </source>
</reference>
<name>A0A9D1DC04_9FIRM</name>